<gene>
    <name evidence="2" type="ORF">THAOC_21878</name>
</gene>
<feature type="transmembrane region" description="Helical" evidence="1">
    <location>
        <begin position="74"/>
        <end position="99"/>
    </location>
</feature>
<dbReference type="InterPro" id="IPR018247">
    <property type="entry name" value="EF_Hand_1_Ca_BS"/>
</dbReference>
<accession>K0SAN6</accession>
<keyword evidence="1" id="KW-1133">Transmembrane helix</keyword>
<evidence type="ECO:0000313" key="3">
    <source>
        <dbReference type="Proteomes" id="UP000266841"/>
    </source>
</evidence>
<keyword evidence="1" id="KW-0812">Transmembrane</keyword>
<dbReference type="EMBL" id="AGNL01026382">
    <property type="protein sequence ID" value="EJK58026.1"/>
    <property type="molecule type" value="Genomic_DNA"/>
</dbReference>
<sequence>NAATRFHSGKFTADHPAFSDCDEATTTLIISEMDKVDTNNDGVLDSSEIITFAKNFIKRARADSNKINSQRRTIFRLSTGTILLFLAFFGLVIGAVFIANDTSVSSSNVLTTRSGQPVRTELKSNEFVAFAPADDEAFVNKDETFTNEATDPAATPSPDKVKSLGCIDGDAVQPMALESLRSPVVVTAPDGSLHKIDGHDIEWNEDGGATIFESSGRVYKIKKNPNCASTSERRRLGKVKFEITVEVGGIRITLSGGAGVA</sequence>
<keyword evidence="1" id="KW-0472">Membrane</keyword>
<organism evidence="2 3">
    <name type="scientific">Thalassiosira oceanica</name>
    <name type="common">Marine diatom</name>
    <dbReference type="NCBI Taxonomy" id="159749"/>
    <lineage>
        <taxon>Eukaryota</taxon>
        <taxon>Sar</taxon>
        <taxon>Stramenopiles</taxon>
        <taxon>Ochrophyta</taxon>
        <taxon>Bacillariophyta</taxon>
        <taxon>Coscinodiscophyceae</taxon>
        <taxon>Thalassiosirophycidae</taxon>
        <taxon>Thalassiosirales</taxon>
        <taxon>Thalassiosiraceae</taxon>
        <taxon>Thalassiosira</taxon>
    </lineage>
</organism>
<feature type="non-terminal residue" evidence="2">
    <location>
        <position position="1"/>
    </location>
</feature>
<evidence type="ECO:0000313" key="2">
    <source>
        <dbReference type="EMBL" id="EJK58026.1"/>
    </source>
</evidence>
<protein>
    <recommendedName>
        <fullName evidence="4">EF-hand domain-containing protein</fullName>
    </recommendedName>
</protein>
<proteinExistence type="predicted"/>
<reference evidence="2 3" key="1">
    <citation type="journal article" date="2012" name="Genome Biol.">
        <title>Genome and low-iron response of an oceanic diatom adapted to chronic iron limitation.</title>
        <authorList>
            <person name="Lommer M."/>
            <person name="Specht M."/>
            <person name="Roy A.S."/>
            <person name="Kraemer L."/>
            <person name="Andreson R."/>
            <person name="Gutowska M.A."/>
            <person name="Wolf J."/>
            <person name="Bergner S.V."/>
            <person name="Schilhabel M.B."/>
            <person name="Klostermeier U.C."/>
            <person name="Beiko R.G."/>
            <person name="Rosenstiel P."/>
            <person name="Hippler M."/>
            <person name="Laroche J."/>
        </authorList>
    </citation>
    <scope>NUCLEOTIDE SEQUENCE [LARGE SCALE GENOMIC DNA]</scope>
    <source>
        <strain evidence="2 3">CCMP1005</strain>
    </source>
</reference>
<comment type="caution">
    <text evidence="2">The sequence shown here is derived from an EMBL/GenBank/DDBJ whole genome shotgun (WGS) entry which is preliminary data.</text>
</comment>
<dbReference type="AlphaFoldDB" id="K0SAN6"/>
<evidence type="ECO:0008006" key="4">
    <source>
        <dbReference type="Google" id="ProtNLM"/>
    </source>
</evidence>
<name>K0SAN6_THAOC</name>
<dbReference type="PROSITE" id="PS00018">
    <property type="entry name" value="EF_HAND_1"/>
    <property type="match status" value="1"/>
</dbReference>
<dbReference type="Proteomes" id="UP000266841">
    <property type="component" value="Unassembled WGS sequence"/>
</dbReference>
<evidence type="ECO:0000256" key="1">
    <source>
        <dbReference type="SAM" id="Phobius"/>
    </source>
</evidence>
<keyword evidence="3" id="KW-1185">Reference proteome</keyword>